<reference evidence="2" key="2">
    <citation type="submission" date="2020-09" db="EMBL/GenBank/DDBJ databases">
        <authorList>
            <person name="Sun Q."/>
            <person name="Ohkuma M."/>
        </authorList>
    </citation>
    <scope>NUCLEOTIDE SEQUENCE</scope>
    <source>
        <strain evidence="2">JCM 13306</strain>
    </source>
</reference>
<evidence type="ECO:0000313" key="3">
    <source>
        <dbReference type="Proteomes" id="UP000623958"/>
    </source>
</evidence>
<reference evidence="2" key="1">
    <citation type="journal article" date="2014" name="Int. J. Syst. Evol. Microbiol.">
        <title>Complete genome sequence of Corynebacterium casei LMG S-19264T (=DSM 44701T), isolated from a smear-ripened cheese.</title>
        <authorList>
            <consortium name="US DOE Joint Genome Institute (JGI-PGF)"/>
            <person name="Walter F."/>
            <person name="Albersmeier A."/>
            <person name="Kalinowski J."/>
            <person name="Ruckert C."/>
        </authorList>
    </citation>
    <scope>NUCLEOTIDE SEQUENCE</scope>
    <source>
        <strain evidence="2">JCM 13306</strain>
    </source>
</reference>
<dbReference type="AlphaFoldDB" id="A0A919F9C6"/>
<organism evidence="2 3">
    <name type="scientific">Xanthomonas boreopolis</name>
    <dbReference type="NCBI Taxonomy" id="86183"/>
    <lineage>
        <taxon>Bacteria</taxon>
        <taxon>Pseudomonadati</taxon>
        <taxon>Pseudomonadota</taxon>
        <taxon>Gammaproteobacteria</taxon>
        <taxon>Lysobacterales</taxon>
        <taxon>Lysobacteraceae</taxon>
        <taxon>Xanthomonas</taxon>
    </lineage>
</organism>
<feature type="compositionally biased region" description="Polar residues" evidence="1">
    <location>
        <begin position="76"/>
        <end position="87"/>
    </location>
</feature>
<dbReference type="Proteomes" id="UP000623958">
    <property type="component" value="Unassembled WGS sequence"/>
</dbReference>
<evidence type="ECO:0000313" key="2">
    <source>
        <dbReference type="EMBL" id="GHH56230.1"/>
    </source>
</evidence>
<sequence length="87" mass="9434">MEPESARQHAYSQAYALLQAATAGDPRLFNMAYQRAHELLLTTYPDEEPAIVEALATFSQVLGRACPSSRHPLPQANPSPQTVAPAT</sequence>
<evidence type="ECO:0000256" key="1">
    <source>
        <dbReference type="SAM" id="MobiDB-lite"/>
    </source>
</evidence>
<name>A0A919F9C6_9XANT</name>
<dbReference type="EMBL" id="BNBA01000020">
    <property type="protein sequence ID" value="GHH56230.1"/>
    <property type="molecule type" value="Genomic_DNA"/>
</dbReference>
<protein>
    <submittedName>
        <fullName evidence="2">Uncharacterized protein</fullName>
    </submittedName>
</protein>
<dbReference type="RefSeq" id="WP_140718768.1">
    <property type="nucleotide sequence ID" value="NZ_BNBA01000020.1"/>
</dbReference>
<gene>
    <name evidence="2" type="ORF">GCM10009090_25800</name>
</gene>
<comment type="caution">
    <text evidence="2">The sequence shown here is derived from an EMBL/GenBank/DDBJ whole genome shotgun (WGS) entry which is preliminary data.</text>
</comment>
<accession>A0A919F9C6</accession>
<keyword evidence="3" id="KW-1185">Reference proteome</keyword>
<feature type="region of interest" description="Disordered" evidence="1">
    <location>
        <begin position="68"/>
        <end position="87"/>
    </location>
</feature>
<proteinExistence type="predicted"/>